<comment type="caution">
    <text evidence="3">The sequence shown here is derived from an EMBL/GenBank/DDBJ whole genome shotgun (WGS) entry which is preliminary data.</text>
</comment>
<organism evidence="3 4">
    <name type="scientific">Nepenthes gracilis</name>
    <name type="common">Slender pitcher plant</name>
    <dbReference type="NCBI Taxonomy" id="150966"/>
    <lineage>
        <taxon>Eukaryota</taxon>
        <taxon>Viridiplantae</taxon>
        <taxon>Streptophyta</taxon>
        <taxon>Embryophyta</taxon>
        <taxon>Tracheophyta</taxon>
        <taxon>Spermatophyta</taxon>
        <taxon>Magnoliopsida</taxon>
        <taxon>eudicotyledons</taxon>
        <taxon>Gunneridae</taxon>
        <taxon>Pentapetalae</taxon>
        <taxon>Caryophyllales</taxon>
        <taxon>Nepenthaceae</taxon>
        <taxon>Nepenthes</taxon>
    </lineage>
</organism>
<accession>A0AAD3XF32</accession>
<dbReference type="PANTHER" id="PTHR46325:SF39">
    <property type="entry name" value="CRIB DOMAIN-CONTAINING PROTEIN RIC8"/>
    <property type="match status" value="1"/>
</dbReference>
<dbReference type="AlphaFoldDB" id="A0AAD3XF32"/>
<reference evidence="3" key="1">
    <citation type="submission" date="2023-05" db="EMBL/GenBank/DDBJ databases">
        <title>Nepenthes gracilis genome sequencing.</title>
        <authorList>
            <person name="Fukushima K."/>
        </authorList>
    </citation>
    <scope>NUCLEOTIDE SEQUENCE</scope>
    <source>
        <strain evidence="3">SING2019-196</strain>
    </source>
</reference>
<proteinExistence type="predicted"/>
<feature type="compositionally biased region" description="Polar residues" evidence="1">
    <location>
        <begin position="174"/>
        <end position="190"/>
    </location>
</feature>
<dbReference type="InterPro" id="IPR000095">
    <property type="entry name" value="CRIB_dom"/>
</dbReference>
<keyword evidence="4" id="KW-1185">Reference proteome</keyword>
<dbReference type="Gene3D" id="3.90.810.10">
    <property type="entry name" value="CRIB domain"/>
    <property type="match status" value="1"/>
</dbReference>
<evidence type="ECO:0000256" key="1">
    <source>
        <dbReference type="SAM" id="MobiDB-lite"/>
    </source>
</evidence>
<evidence type="ECO:0000313" key="3">
    <source>
        <dbReference type="EMBL" id="GMH02579.1"/>
    </source>
</evidence>
<feature type="domain" description="CRIB" evidence="2">
    <location>
        <begin position="3"/>
        <end position="16"/>
    </location>
</feature>
<name>A0AAD3XF32_NEPGR</name>
<feature type="compositionally biased region" description="Basic and acidic residues" evidence="1">
    <location>
        <begin position="142"/>
        <end position="165"/>
    </location>
</feature>
<feature type="compositionally biased region" description="Basic residues" evidence="1">
    <location>
        <begin position="85"/>
        <end position="94"/>
    </location>
</feature>
<gene>
    <name evidence="3" type="ORF">Nepgr_004418</name>
</gene>
<dbReference type="CDD" id="cd00132">
    <property type="entry name" value="CRIB"/>
    <property type="match status" value="1"/>
</dbReference>
<evidence type="ECO:0000259" key="2">
    <source>
        <dbReference type="PROSITE" id="PS50108"/>
    </source>
</evidence>
<dbReference type="Proteomes" id="UP001279734">
    <property type="component" value="Unassembled WGS sequence"/>
</dbReference>
<evidence type="ECO:0000313" key="4">
    <source>
        <dbReference type="Proteomes" id="UP001279734"/>
    </source>
</evidence>
<dbReference type="SMART" id="SM00285">
    <property type="entry name" value="PBD"/>
    <property type="match status" value="1"/>
</dbReference>
<feature type="region of interest" description="Disordered" evidence="1">
    <location>
        <begin position="1"/>
        <end position="200"/>
    </location>
</feature>
<dbReference type="Pfam" id="PF00786">
    <property type="entry name" value="PBD"/>
    <property type="match status" value="1"/>
</dbReference>
<dbReference type="EMBL" id="BSYO01000003">
    <property type="protein sequence ID" value="GMH02579.1"/>
    <property type="molecule type" value="Genomic_DNA"/>
</dbReference>
<dbReference type="PANTHER" id="PTHR46325">
    <property type="entry name" value="CRIB DOMAIN-CONTAINING PROTEIN RIC8"/>
    <property type="match status" value="1"/>
</dbReference>
<dbReference type="InterPro" id="IPR036936">
    <property type="entry name" value="CRIB_dom_sf"/>
</dbReference>
<dbReference type="PROSITE" id="PS50108">
    <property type="entry name" value="CRIB"/>
    <property type="match status" value="1"/>
</dbReference>
<protein>
    <recommendedName>
        <fullName evidence="2">CRIB domain-containing protein</fullName>
    </recommendedName>
</protein>
<sequence>MQIGHPTDVKHVAHIGWDGPTVNSPSWMKEFKSPADSAPSLPIGDAKANGEVRLISQGSPKPSRRHPSVESTGSADSPLGSPSQKSKHSRRRHSGSSSKEPKDASGSSKATRRKDVSSPRAAESSSKGLPNIPKQSRRKKSKDGEGSERSSGRRKDQALSMDSKHGPIHGSEDGSPQSYTSDQTCQSSGLATLHEGEVKG</sequence>